<sequence length="68" mass="7601">MEVTKDEFSGTPSEHEARRRIRTAKIVGMPKFGGMSGTAFLEDSRSGCMVPAPEVEFRIRSLREENIA</sequence>
<keyword evidence="2" id="KW-1185">Reference proteome</keyword>
<dbReference type="EMBL" id="UYWY01003114">
    <property type="protein sequence ID" value="VDM28545.1"/>
    <property type="molecule type" value="Genomic_DNA"/>
</dbReference>
<evidence type="ECO:0000313" key="2">
    <source>
        <dbReference type="Proteomes" id="UP000050794"/>
    </source>
</evidence>
<evidence type="ECO:0000313" key="3">
    <source>
        <dbReference type="WBParaSite" id="TCNE_0000282801-mRNA-1"/>
    </source>
</evidence>
<accession>A0A183U2V8</accession>
<reference evidence="3" key="1">
    <citation type="submission" date="2016-06" db="UniProtKB">
        <authorList>
            <consortium name="WormBaseParasite"/>
        </authorList>
    </citation>
    <scope>IDENTIFICATION</scope>
</reference>
<evidence type="ECO:0000313" key="1">
    <source>
        <dbReference type="EMBL" id="VDM28545.1"/>
    </source>
</evidence>
<proteinExistence type="predicted"/>
<gene>
    <name evidence="1" type="ORF">TCNE_LOCUS2828</name>
</gene>
<name>A0A183U2V8_TOXCA</name>
<protein>
    <submittedName>
        <fullName evidence="3">Phosphomethylpyrimidine synthase</fullName>
    </submittedName>
</protein>
<organism evidence="2 3">
    <name type="scientific">Toxocara canis</name>
    <name type="common">Canine roundworm</name>
    <dbReference type="NCBI Taxonomy" id="6265"/>
    <lineage>
        <taxon>Eukaryota</taxon>
        <taxon>Metazoa</taxon>
        <taxon>Ecdysozoa</taxon>
        <taxon>Nematoda</taxon>
        <taxon>Chromadorea</taxon>
        <taxon>Rhabditida</taxon>
        <taxon>Spirurina</taxon>
        <taxon>Ascaridomorpha</taxon>
        <taxon>Ascaridoidea</taxon>
        <taxon>Toxocaridae</taxon>
        <taxon>Toxocara</taxon>
    </lineage>
</organism>
<reference evidence="1 2" key="2">
    <citation type="submission" date="2018-11" db="EMBL/GenBank/DDBJ databases">
        <authorList>
            <consortium name="Pathogen Informatics"/>
        </authorList>
    </citation>
    <scope>NUCLEOTIDE SEQUENCE [LARGE SCALE GENOMIC DNA]</scope>
</reference>
<dbReference type="AlphaFoldDB" id="A0A183U2V8"/>
<dbReference type="WBParaSite" id="TCNE_0000282801-mRNA-1">
    <property type="protein sequence ID" value="TCNE_0000282801-mRNA-1"/>
    <property type="gene ID" value="TCNE_0000282801"/>
</dbReference>
<dbReference type="Proteomes" id="UP000050794">
    <property type="component" value="Unassembled WGS sequence"/>
</dbReference>